<evidence type="ECO:0000313" key="2">
    <source>
        <dbReference type="Proteomes" id="UP001283361"/>
    </source>
</evidence>
<keyword evidence="2" id="KW-1185">Reference proteome</keyword>
<evidence type="ECO:0000313" key="1">
    <source>
        <dbReference type="EMBL" id="KAK3789590.1"/>
    </source>
</evidence>
<accession>A0AAE1AKK3</accession>
<proteinExistence type="predicted"/>
<dbReference type="AlphaFoldDB" id="A0AAE1AKK3"/>
<comment type="caution">
    <text evidence="1">The sequence shown here is derived from an EMBL/GenBank/DDBJ whole genome shotgun (WGS) entry which is preliminary data.</text>
</comment>
<gene>
    <name evidence="1" type="ORF">RRG08_016268</name>
</gene>
<dbReference type="EMBL" id="JAWDGP010001651">
    <property type="protein sequence ID" value="KAK3789590.1"/>
    <property type="molecule type" value="Genomic_DNA"/>
</dbReference>
<dbReference type="Proteomes" id="UP001283361">
    <property type="component" value="Unassembled WGS sequence"/>
</dbReference>
<protein>
    <submittedName>
        <fullName evidence="1">Uncharacterized protein</fullName>
    </submittedName>
</protein>
<name>A0AAE1AKK3_9GAST</name>
<organism evidence="1 2">
    <name type="scientific">Elysia crispata</name>
    <name type="common">lettuce slug</name>
    <dbReference type="NCBI Taxonomy" id="231223"/>
    <lineage>
        <taxon>Eukaryota</taxon>
        <taxon>Metazoa</taxon>
        <taxon>Spiralia</taxon>
        <taxon>Lophotrochozoa</taxon>
        <taxon>Mollusca</taxon>
        <taxon>Gastropoda</taxon>
        <taxon>Heterobranchia</taxon>
        <taxon>Euthyneura</taxon>
        <taxon>Panpulmonata</taxon>
        <taxon>Sacoglossa</taxon>
        <taxon>Placobranchoidea</taxon>
        <taxon>Plakobranchidae</taxon>
        <taxon>Elysia</taxon>
    </lineage>
</organism>
<reference evidence="1" key="1">
    <citation type="journal article" date="2023" name="G3 (Bethesda)">
        <title>A reference genome for the long-term kleptoplast-retaining sea slug Elysia crispata morphotype clarki.</title>
        <authorList>
            <person name="Eastman K.E."/>
            <person name="Pendleton A.L."/>
            <person name="Shaikh M.A."/>
            <person name="Suttiyut T."/>
            <person name="Ogas R."/>
            <person name="Tomko P."/>
            <person name="Gavelis G."/>
            <person name="Widhalm J.R."/>
            <person name="Wisecaver J.H."/>
        </authorList>
    </citation>
    <scope>NUCLEOTIDE SEQUENCE</scope>
    <source>
        <strain evidence="1">ECLA1</strain>
    </source>
</reference>
<sequence length="83" mass="9663">MYENLLTLEDDLHRCGRLDRLPGNDAKLPGNDAKVPGSDAKLVPRLRYISQTQRDLSRKRTGELSRRKDTRNRMWKDYSSFLG</sequence>